<dbReference type="EC" id="2.7.4.14" evidence="9"/>
<dbReference type="PROSITE" id="PS00113">
    <property type="entry name" value="ADENYLATE_KINASE"/>
    <property type="match status" value="1"/>
</dbReference>
<dbReference type="GO" id="GO:0019205">
    <property type="term" value="F:nucleobase-containing compound kinase activity"/>
    <property type="evidence" value="ECO:0007669"/>
    <property type="project" value="InterPro"/>
</dbReference>
<reference evidence="10 11" key="1">
    <citation type="journal article" date="2020" name="ISME J.">
        <title>Uncovering the hidden diversity of litter-decomposition mechanisms in mushroom-forming fungi.</title>
        <authorList>
            <person name="Floudas D."/>
            <person name="Bentzer J."/>
            <person name="Ahren D."/>
            <person name="Johansson T."/>
            <person name="Persson P."/>
            <person name="Tunlid A."/>
        </authorList>
    </citation>
    <scope>NUCLEOTIDE SEQUENCE [LARGE SCALE GENOMIC DNA]</scope>
    <source>
        <strain evidence="10 11">CBS 146.42</strain>
    </source>
</reference>
<dbReference type="InterPro" id="IPR000850">
    <property type="entry name" value="Adenylat/UMP-CMP_kin"/>
</dbReference>
<feature type="binding site" evidence="9">
    <location>
        <begin position="109"/>
        <end position="112"/>
    </location>
    <ligand>
        <name>a ribonucleoside 5'-phosphate</name>
        <dbReference type="ChEBI" id="CHEBI:58043"/>
    </ligand>
</feature>
<dbReference type="AlphaFoldDB" id="A0A8H5LHY4"/>
<evidence type="ECO:0000256" key="4">
    <source>
        <dbReference type="ARBA" id="ARBA00022777"/>
    </source>
</evidence>
<dbReference type="PANTHER" id="PTHR23359">
    <property type="entry name" value="NUCLEOTIDE KINASE"/>
    <property type="match status" value="1"/>
</dbReference>
<comment type="subcellular location">
    <subcellularLocation>
        <location evidence="9">Cytoplasm</location>
    </subcellularLocation>
    <subcellularLocation>
        <location evidence="9">Nucleus</location>
    </subcellularLocation>
    <text evidence="9">Predominantly cytoplasmic.</text>
</comment>
<dbReference type="GO" id="GO:0005524">
    <property type="term" value="F:ATP binding"/>
    <property type="evidence" value="ECO:0007669"/>
    <property type="project" value="UniProtKB-KW"/>
</dbReference>
<feature type="binding site" evidence="9">
    <location>
        <begin position="21"/>
        <end position="26"/>
    </location>
    <ligand>
        <name>ATP</name>
        <dbReference type="ChEBI" id="CHEBI:30616"/>
    </ligand>
</feature>
<proteinExistence type="inferred from homology"/>
<sequence length="213" mass="23851">MSNPTFDNAKVTVIFVLGGPGAGKGTQCSKLVDGYNFCHLSAGDLLRAEQNREGSQYGDLIRTNIREGKIVPSYVTLKLLEIAMAAALKERDGQDNGWKDGHGRFLIDGFPRKMDQAELFDDTICLSALTLFYDTTEKVLTDRLLERAKTSGREDDNLDSILKRFRTYKEETMPVIERYQSQNKVVQIDSSGTIEQVYQATVKVIEKVLYPAA</sequence>
<keyword evidence="4 9" id="KW-0418">Kinase</keyword>
<evidence type="ECO:0000256" key="1">
    <source>
        <dbReference type="ARBA" id="ARBA00022490"/>
    </source>
</evidence>
<evidence type="ECO:0000256" key="5">
    <source>
        <dbReference type="ARBA" id="ARBA00022840"/>
    </source>
</evidence>
<feature type="binding site" evidence="9">
    <location>
        <position position="164"/>
    </location>
    <ligand>
        <name>a ribonucleoside 5'-phosphate</name>
        <dbReference type="ChEBI" id="CHEBI:58043"/>
    </ligand>
</feature>
<keyword evidence="1 9" id="KW-0963">Cytoplasm</keyword>
<dbReference type="GO" id="GO:0006221">
    <property type="term" value="P:pyrimidine nucleotide biosynthetic process"/>
    <property type="evidence" value="ECO:0007669"/>
    <property type="project" value="UniProtKB-UniRule"/>
</dbReference>
<keyword evidence="5 9" id="KW-0067">ATP-binding</keyword>
<comment type="domain">
    <text evidence="9">Consists of three domains, a large central CORE domain and two small peripheral domains, NMPbind and LID, which undergo movements during catalysis. The LID domain closes over the site of phosphoryl transfer upon ATP binding. Assembling and dissambling the active center during each catalytic cycle provides an effective means to prevent ATP hydrolysis.</text>
</comment>
<dbReference type="CDD" id="cd01428">
    <property type="entry name" value="ADK"/>
    <property type="match status" value="1"/>
</dbReference>
<organism evidence="10 11">
    <name type="scientific">Leucocoprinus leucothites</name>
    <dbReference type="NCBI Taxonomy" id="201217"/>
    <lineage>
        <taxon>Eukaryota</taxon>
        <taxon>Fungi</taxon>
        <taxon>Dikarya</taxon>
        <taxon>Basidiomycota</taxon>
        <taxon>Agaricomycotina</taxon>
        <taxon>Agaricomycetes</taxon>
        <taxon>Agaricomycetidae</taxon>
        <taxon>Agaricales</taxon>
        <taxon>Agaricineae</taxon>
        <taxon>Agaricaceae</taxon>
        <taxon>Leucocoprinus</taxon>
    </lineage>
</organism>
<dbReference type="HAMAP" id="MF_03172">
    <property type="entry name" value="Adenylate_kinase_UMP_CMP_kin"/>
    <property type="match status" value="1"/>
</dbReference>
<dbReference type="InterPro" id="IPR033690">
    <property type="entry name" value="Adenylat_kinase_CS"/>
</dbReference>
<keyword evidence="2 9" id="KW-0808">Transferase</keyword>
<feature type="binding site" evidence="9">
    <location>
        <position position="192"/>
    </location>
    <ligand>
        <name>ATP</name>
        <dbReference type="ChEBI" id="CHEBI:30616"/>
    </ligand>
</feature>
<dbReference type="Proteomes" id="UP000559027">
    <property type="component" value="Unassembled WGS sequence"/>
</dbReference>
<dbReference type="SUPFAM" id="SSF52540">
    <property type="entry name" value="P-loop containing nucleoside triphosphate hydrolases"/>
    <property type="match status" value="1"/>
</dbReference>
<dbReference type="OrthoDB" id="442176at2759"/>
<comment type="catalytic activity">
    <reaction evidence="8 9">
        <text>UMP + ATP = UDP + ADP</text>
        <dbReference type="Rhea" id="RHEA:24400"/>
        <dbReference type="ChEBI" id="CHEBI:30616"/>
        <dbReference type="ChEBI" id="CHEBI:57865"/>
        <dbReference type="ChEBI" id="CHEBI:58223"/>
        <dbReference type="ChEBI" id="CHEBI:456216"/>
        <dbReference type="EC" id="2.7.4.14"/>
    </reaction>
</comment>
<dbReference type="GO" id="GO:0005634">
    <property type="term" value="C:nucleus"/>
    <property type="evidence" value="ECO:0007669"/>
    <property type="project" value="UniProtKB-SubCell"/>
</dbReference>
<keyword evidence="3 9" id="KW-0547">Nucleotide-binding</keyword>
<feature type="binding site" evidence="9">
    <location>
        <position position="47"/>
    </location>
    <ligand>
        <name>a ribonucleoside 5'-phosphate</name>
        <dbReference type="ChEBI" id="CHEBI:58043"/>
    </ligand>
</feature>
<evidence type="ECO:0000256" key="8">
    <source>
        <dbReference type="ARBA" id="ARBA00048116"/>
    </source>
</evidence>
<dbReference type="EMBL" id="JAACJO010000005">
    <property type="protein sequence ID" value="KAF5357832.1"/>
    <property type="molecule type" value="Genomic_DNA"/>
</dbReference>
<comment type="similarity">
    <text evidence="9">Belongs to the adenylate kinase family. UMP-CMP kinase subfamily.</text>
</comment>
<protein>
    <recommendedName>
        <fullName evidence="9">Uridylate kinase</fullName>
        <shortName evidence="9">UK</shortName>
        <ecNumber evidence="9">2.7.4.14</ecNumber>
    </recommendedName>
    <alternativeName>
        <fullName evidence="9">ATP:UMP phosphotransferase</fullName>
    </alternativeName>
    <alternativeName>
        <fullName evidence="9">Deoxycytidylate kinase</fullName>
        <shortName evidence="9">CK</shortName>
        <shortName evidence="9">dCMP kinase</shortName>
    </alternativeName>
    <alternativeName>
        <fullName evidence="9">Uridine monophosphate kinase</fullName>
        <shortName evidence="9">UMP kinase</shortName>
        <shortName evidence="9">UMPK</shortName>
    </alternativeName>
</protein>
<dbReference type="GO" id="GO:0006207">
    <property type="term" value="P:'de novo' pyrimidine nucleobase biosynthetic process"/>
    <property type="evidence" value="ECO:0007669"/>
    <property type="project" value="InterPro"/>
</dbReference>
<evidence type="ECO:0000313" key="11">
    <source>
        <dbReference type="Proteomes" id="UP000559027"/>
    </source>
</evidence>
<name>A0A8H5LHY4_9AGAR</name>
<dbReference type="Gene3D" id="3.40.50.300">
    <property type="entry name" value="P-loop containing nucleotide triphosphate hydrolases"/>
    <property type="match status" value="1"/>
</dbReference>
<dbReference type="NCBIfam" id="TIGR01359">
    <property type="entry name" value="UMP_CMP_kin_fam"/>
    <property type="match status" value="1"/>
</dbReference>
<feature type="region of interest" description="NMPbind" evidence="9">
    <location>
        <begin position="41"/>
        <end position="71"/>
    </location>
</feature>
<dbReference type="InterPro" id="IPR027417">
    <property type="entry name" value="P-loop_NTPase"/>
</dbReference>
<evidence type="ECO:0000313" key="10">
    <source>
        <dbReference type="EMBL" id="KAF5357832.1"/>
    </source>
</evidence>
<dbReference type="GO" id="GO:0016776">
    <property type="term" value="F:phosphotransferase activity, phosphate group as acceptor"/>
    <property type="evidence" value="ECO:0007669"/>
    <property type="project" value="InterPro"/>
</dbReference>
<comment type="subunit">
    <text evidence="9">Monomer.</text>
</comment>
<gene>
    <name evidence="10" type="ORF">D9756_001801</name>
</gene>
<evidence type="ECO:0000256" key="2">
    <source>
        <dbReference type="ARBA" id="ARBA00022679"/>
    </source>
</evidence>
<comment type="function">
    <text evidence="9">Catalyzes the phosphorylation of pyrimidine nucleoside monophosphates at the expense of ATP. Plays an important role in de novo pyrimidine nucleotide biosynthesis. Has preference for UMP and dUMP as phosphate acceptors, but can also use CMP, dCMP and AMP.</text>
</comment>
<accession>A0A8H5LHY4</accession>
<evidence type="ECO:0000256" key="7">
    <source>
        <dbReference type="ARBA" id="ARBA00023242"/>
    </source>
</evidence>
<dbReference type="GO" id="GO:0005737">
    <property type="term" value="C:cytoplasm"/>
    <property type="evidence" value="ECO:0007669"/>
    <property type="project" value="UniProtKB-SubCell"/>
</dbReference>
<feature type="binding site" evidence="9">
    <location>
        <position position="147"/>
    </location>
    <ligand>
        <name>ATP</name>
        <dbReference type="ChEBI" id="CHEBI:30616"/>
    </ligand>
</feature>
<comment type="cofactor">
    <cofactor evidence="9">
        <name>Mg(2+)</name>
        <dbReference type="ChEBI" id="CHEBI:18420"/>
    </cofactor>
    <text evidence="9">Binds 1 Mg(2+) ion per monomer.</text>
</comment>
<evidence type="ECO:0000256" key="3">
    <source>
        <dbReference type="ARBA" id="ARBA00022741"/>
    </source>
</evidence>
<comment type="caution">
    <text evidence="10">The sequence shown here is derived from an EMBL/GenBank/DDBJ whole genome shotgun (WGS) entry which is preliminary data.</text>
</comment>
<keyword evidence="7 9" id="KW-0539">Nucleus</keyword>
<evidence type="ECO:0000256" key="6">
    <source>
        <dbReference type="ARBA" id="ARBA00022975"/>
    </source>
</evidence>
<dbReference type="GO" id="GO:0009123">
    <property type="term" value="P:nucleoside monophosphate metabolic process"/>
    <property type="evidence" value="ECO:0007669"/>
    <property type="project" value="UniProtKB-ARBA"/>
</dbReference>
<feature type="binding site" evidence="9">
    <location>
        <position position="116"/>
    </location>
    <ligand>
        <name>a ribonucleoside 5'-phosphate</name>
        <dbReference type="ChEBI" id="CHEBI:58043"/>
    </ligand>
</feature>
<feature type="region of interest" description="LID" evidence="9">
    <location>
        <begin position="146"/>
        <end position="156"/>
    </location>
</feature>
<feature type="binding site" evidence="9">
    <location>
        <begin position="69"/>
        <end position="71"/>
    </location>
    <ligand>
        <name>a ribonucleoside 5'-phosphate</name>
        <dbReference type="ChEBI" id="CHEBI:58043"/>
    </ligand>
</feature>
<feature type="binding site" evidence="9">
    <location>
        <position position="153"/>
    </location>
    <ligand>
        <name>a ribonucleoside 5'-phosphate</name>
        <dbReference type="ChEBI" id="CHEBI:58043"/>
    </ligand>
</feature>
<dbReference type="PRINTS" id="PR00094">
    <property type="entry name" value="ADENYLTKNASE"/>
</dbReference>
<dbReference type="InterPro" id="IPR006266">
    <property type="entry name" value="UMP_CMP_kinase"/>
</dbReference>
<keyword evidence="6 9" id="KW-0665">Pyrimidine biosynthesis</keyword>
<dbReference type="HAMAP" id="MF_00235">
    <property type="entry name" value="Adenylate_kinase_Adk"/>
    <property type="match status" value="1"/>
</dbReference>
<keyword evidence="11" id="KW-1185">Reference proteome</keyword>
<dbReference type="Pfam" id="PF00406">
    <property type="entry name" value="ADK"/>
    <property type="match status" value="1"/>
</dbReference>
<evidence type="ECO:0000256" key="9">
    <source>
        <dbReference type="HAMAP-Rule" id="MF_03172"/>
    </source>
</evidence>